<feature type="non-terminal residue" evidence="10">
    <location>
        <position position="1"/>
    </location>
</feature>
<dbReference type="AlphaFoldDB" id="X0ZI63"/>
<evidence type="ECO:0000256" key="7">
    <source>
        <dbReference type="ARBA" id="ARBA00023136"/>
    </source>
</evidence>
<keyword evidence="5 8" id="KW-0812">Transmembrane</keyword>
<feature type="transmembrane region" description="Helical" evidence="8">
    <location>
        <begin position="15"/>
        <end position="32"/>
    </location>
</feature>
<keyword evidence="7 8" id="KW-0472">Membrane</keyword>
<feature type="transmembrane region" description="Helical" evidence="8">
    <location>
        <begin position="105"/>
        <end position="123"/>
    </location>
</feature>
<keyword evidence="3" id="KW-0813">Transport</keyword>
<comment type="caution">
    <text evidence="10">The sequence shown here is derived from an EMBL/GenBank/DDBJ whole genome shotgun (WGS) entry which is preliminary data.</text>
</comment>
<evidence type="ECO:0000256" key="5">
    <source>
        <dbReference type="ARBA" id="ARBA00022692"/>
    </source>
</evidence>
<gene>
    <name evidence="10" type="ORF">S01H1_75230</name>
</gene>
<dbReference type="InterPro" id="IPR000802">
    <property type="entry name" value="Arsenical_pump_ArsB"/>
</dbReference>
<keyword evidence="6 8" id="KW-1133">Transmembrane helix</keyword>
<comment type="subcellular location">
    <subcellularLocation>
        <location evidence="1">Cell membrane</location>
        <topology evidence="1">Multi-pass membrane protein</topology>
    </subcellularLocation>
</comment>
<feature type="transmembrane region" description="Helical" evidence="8">
    <location>
        <begin position="195"/>
        <end position="216"/>
    </location>
</feature>
<dbReference type="PRINTS" id="PR00758">
    <property type="entry name" value="ARSENICPUMP"/>
</dbReference>
<proteinExistence type="inferred from homology"/>
<sequence>LMEMRAGEAIHDPKSLRRILIVFCLVILMFFLHDLLQLSPAFVAVAGASAALLWVRPDIERALHSVEWSVLLFFGALFVTVGGLAASGLLEMVGESVAGLAEENLMLAGVAILWAGSIGSAIVDNIPLTIALVPVIQRIGELGVNPSPLWWALVFGAGFGGNGTPIGSTANVVAVTVSERTSEPITTRMWMRSGLVIMLLTTAIGTVLFIAMFGLFQTP</sequence>
<organism evidence="10">
    <name type="scientific">marine sediment metagenome</name>
    <dbReference type="NCBI Taxonomy" id="412755"/>
    <lineage>
        <taxon>unclassified sequences</taxon>
        <taxon>metagenomes</taxon>
        <taxon>ecological metagenomes</taxon>
    </lineage>
</organism>
<name>X0ZI63_9ZZZZ</name>
<evidence type="ECO:0000256" key="2">
    <source>
        <dbReference type="ARBA" id="ARBA00009843"/>
    </source>
</evidence>
<accession>X0ZI63</accession>
<feature type="transmembrane region" description="Helical" evidence="8">
    <location>
        <begin position="38"/>
        <end position="56"/>
    </location>
</feature>
<evidence type="ECO:0000313" key="10">
    <source>
        <dbReference type="EMBL" id="GAG47996.1"/>
    </source>
</evidence>
<dbReference type="EMBL" id="BARS01050387">
    <property type="protein sequence ID" value="GAG47996.1"/>
    <property type="molecule type" value="Genomic_DNA"/>
</dbReference>
<feature type="transmembrane region" description="Helical" evidence="8">
    <location>
        <begin position="68"/>
        <end position="90"/>
    </location>
</feature>
<evidence type="ECO:0000259" key="9">
    <source>
        <dbReference type="Pfam" id="PF03600"/>
    </source>
</evidence>
<dbReference type="Pfam" id="PF03600">
    <property type="entry name" value="CitMHS"/>
    <property type="match status" value="1"/>
</dbReference>
<reference evidence="10" key="1">
    <citation type="journal article" date="2014" name="Front. Microbiol.">
        <title>High frequency of phylogenetically diverse reductive dehalogenase-homologous genes in deep subseafloor sedimentary metagenomes.</title>
        <authorList>
            <person name="Kawai M."/>
            <person name="Futagami T."/>
            <person name="Toyoda A."/>
            <person name="Takaki Y."/>
            <person name="Nishi S."/>
            <person name="Hori S."/>
            <person name="Arai W."/>
            <person name="Tsubouchi T."/>
            <person name="Morono Y."/>
            <person name="Uchiyama I."/>
            <person name="Ito T."/>
            <person name="Fujiyama A."/>
            <person name="Inagaki F."/>
            <person name="Takami H."/>
        </authorList>
    </citation>
    <scope>NUCLEOTIDE SEQUENCE</scope>
    <source>
        <strain evidence="10">Expedition CK06-06</strain>
    </source>
</reference>
<comment type="similarity">
    <text evidence="2">Belongs to the CitM (TC 2.A.11) transporter family.</text>
</comment>
<protein>
    <recommendedName>
        <fullName evidence="9">Citrate transporter-like domain-containing protein</fullName>
    </recommendedName>
</protein>
<dbReference type="InterPro" id="IPR004680">
    <property type="entry name" value="Cit_transptr-like_dom"/>
</dbReference>
<dbReference type="GO" id="GO:0015105">
    <property type="term" value="F:arsenite transmembrane transporter activity"/>
    <property type="evidence" value="ECO:0007669"/>
    <property type="project" value="InterPro"/>
</dbReference>
<dbReference type="PANTHER" id="PTHR43568">
    <property type="entry name" value="P PROTEIN"/>
    <property type="match status" value="1"/>
</dbReference>
<dbReference type="InterPro" id="IPR051475">
    <property type="entry name" value="Diverse_Ion_Transporter"/>
</dbReference>
<dbReference type="GO" id="GO:0005886">
    <property type="term" value="C:plasma membrane"/>
    <property type="evidence" value="ECO:0007669"/>
    <property type="project" value="UniProtKB-SubCell"/>
</dbReference>
<evidence type="ECO:0000256" key="6">
    <source>
        <dbReference type="ARBA" id="ARBA00022989"/>
    </source>
</evidence>
<dbReference type="PANTHER" id="PTHR43568:SF1">
    <property type="entry name" value="P PROTEIN"/>
    <property type="match status" value="1"/>
</dbReference>
<evidence type="ECO:0000256" key="3">
    <source>
        <dbReference type="ARBA" id="ARBA00022448"/>
    </source>
</evidence>
<evidence type="ECO:0000256" key="1">
    <source>
        <dbReference type="ARBA" id="ARBA00004651"/>
    </source>
</evidence>
<keyword evidence="4" id="KW-1003">Cell membrane</keyword>
<evidence type="ECO:0000256" key="4">
    <source>
        <dbReference type="ARBA" id="ARBA00022475"/>
    </source>
</evidence>
<feature type="domain" description="Citrate transporter-like" evidence="9">
    <location>
        <begin position="8"/>
        <end position="156"/>
    </location>
</feature>
<evidence type="ECO:0000256" key="8">
    <source>
        <dbReference type="SAM" id="Phobius"/>
    </source>
</evidence>